<dbReference type="Pfam" id="PF01321">
    <property type="entry name" value="Creatinase_N"/>
    <property type="match status" value="1"/>
</dbReference>
<evidence type="ECO:0000259" key="2">
    <source>
        <dbReference type="Pfam" id="PF01321"/>
    </source>
</evidence>
<accession>A0A2T3FN33</accession>
<evidence type="ECO:0000313" key="3">
    <source>
        <dbReference type="EMBL" id="PST36686.1"/>
    </source>
</evidence>
<dbReference type="InterPro" id="IPR000587">
    <property type="entry name" value="Creatinase_N"/>
</dbReference>
<sequence>MAKRINKIQEFLDEKDIDALLIKSKTVKKWMNTMTGSGCQVLITKEHGYLIVDGRYITEAKEKEHDLEIILHNPHLTGRNYLGTVEEILKKEKCKTLGVEAYQVLVKEYQEIEKLGIEVLLLDQEIAHLRIVKEDEEIEAMKKSIAITDEIYQKVIEHIHVGMSEYEISALVQYYSIASGAQQMSFDTIVATGERTALPHGRPTSRKVKAHEPIMIDFGIQYQNYQSDMTRMCFIGEPDPKIKEIYDVVLKAQLAGLGAIKAGAKGKDVDKAARDVIEAAGYGEYFNHGLGHGLGIGEDGEGPTLNSKSETVLQEHMMMSCEPGVYVPGVGGVRIEDDVAIIDGVGVPLNKTTKDYIILEEK</sequence>
<keyword evidence="4" id="KW-1185">Reference proteome</keyword>
<dbReference type="InterPro" id="IPR036005">
    <property type="entry name" value="Creatinase/aminopeptidase-like"/>
</dbReference>
<dbReference type="EMBL" id="PYLP01000022">
    <property type="protein sequence ID" value="PST36686.1"/>
    <property type="molecule type" value="Genomic_DNA"/>
</dbReference>
<dbReference type="RefSeq" id="WP_106988732.1">
    <property type="nucleotide sequence ID" value="NZ_DAWBWI010000135.1"/>
</dbReference>
<name>A0A2T3FN33_9FIRM</name>
<dbReference type="PANTHER" id="PTHR46112">
    <property type="entry name" value="AMINOPEPTIDASE"/>
    <property type="match status" value="1"/>
</dbReference>
<dbReference type="Proteomes" id="UP000241201">
    <property type="component" value="Unassembled WGS sequence"/>
</dbReference>
<comment type="caution">
    <text evidence="3">The sequence shown here is derived from an EMBL/GenBank/DDBJ whole genome shotgun (WGS) entry which is preliminary data.</text>
</comment>
<dbReference type="Pfam" id="PF00557">
    <property type="entry name" value="Peptidase_M24"/>
    <property type="match status" value="1"/>
</dbReference>
<evidence type="ECO:0000313" key="4">
    <source>
        <dbReference type="Proteomes" id="UP000241201"/>
    </source>
</evidence>
<organism evidence="3 4">
    <name type="scientific">Faecalibacillus faecis</name>
    <dbReference type="NCBI Taxonomy" id="1982628"/>
    <lineage>
        <taxon>Bacteria</taxon>
        <taxon>Bacillati</taxon>
        <taxon>Bacillota</taxon>
        <taxon>Erysipelotrichia</taxon>
        <taxon>Erysipelotrichales</taxon>
        <taxon>Coprobacillaceae</taxon>
        <taxon>Faecalibacillus</taxon>
    </lineage>
</organism>
<feature type="domain" description="Peptidase M24" evidence="1">
    <location>
        <begin position="139"/>
        <end position="341"/>
    </location>
</feature>
<gene>
    <name evidence="3" type="ORF">C7U55_11775</name>
</gene>
<evidence type="ECO:0000259" key="1">
    <source>
        <dbReference type="Pfam" id="PF00557"/>
    </source>
</evidence>
<feature type="domain" description="Creatinase N-terminal" evidence="2">
    <location>
        <begin position="4"/>
        <end position="132"/>
    </location>
</feature>
<dbReference type="Gene3D" id="3.40.350.10">
    <property type="entry name" value="Creatinase/prolidase N-terminal domain"/>
    <property type="match status" value="1"/>
</dbReference>
<protein>
    <submittedName>
        <fullName evidence="3">Peptidase M24 family protein</fullName>
    </submittedName>
</protein>
<dbReference type="PANTHER" id="PTHR46112:SF3">
    <property type="entry name" value="AMINOPEPTIDASE YPDF"/>
    <property type="match status" value="1"/>
</dbReference>
<dbReference type="SUPFAM" id="SSF55920">
    <property type="entry name" value="Creatinase/aminopeptidase"/>
    <property type="match status" value="1"/>
</dbReference>
<dbReference type="Gene3D" id="3.90.230.10">
    <property type="entry name" value="Creatinase/methionine aminopeptidase superfamily"/>
    <property type="match status" value="1"/>
</dbReference>
<dbReference type="InterPro" id="IPR050659">
    <property type="entry name" value="Peptidase_M24B"/>
</dbReference>
<dbReference type="InterPro" id="IPR000994">
    <property type="entry name" value="Pept_M24"/>
</dbReference>
<dbReference type="GeneID" id="77471762"/>
<reference evidence="4" key="1">
    <citation type="submission" date="2018-03" db="EMBL/GenBank/DDBJ databases">
        <title>Lachnoclostridium SNUG30370 gen.nov., sp.nov., isolated from human faeces.</title>
        <authorList>
            <person name="Seo B."/>
            <person name="Jeon K."/>
            <person name="Ko G."/>
        </authorList>
    </citation>
    <scope>NUCLEOTIDE SEQUENCE [LARGE SCALE GENOMIC DNA]</scope>
    <source>
        <strain evidence="4">SNUG30370</strain>
    </source>
</reference>
<proteinExistence type="predicted"/>
<dbReference type="SUPFAM" id="SSF53092">
    <property type="entry name" value="Creatinase/prolidase N-terminal domain"/>
    <property type="match status" value="1"/>
</dbReference>
<dbReference type="InterPro" id="IPR029149">
    <property type="entry name" value="Creatin/AminoP/Spt16_N"/>
</dbReference>
<dbReference type="AlphaFoldDB" id="A0A2T3FN33"/>